<feature type="domain" description="Nuclear transport factor 2" evidence="1">
    <location>
        <begin position="10"/>
        <end position="99"/>
    </location>
</feature>
<dbReference type="EMBL" id="CTEF01000003">
    <property type="protein sequence ID" value="CQD18908.1"/>
    <property type="molecule type" value="Genomic_DNA"/>
</dbReference>
<sequence>MAFTRDELLATVELSPQAAGAHDRQGWVGLFAAGGKVEDPVGSRPHIGHVQIERFYDTFIAPRDITFHRDIDIVSGSTVIRDLELEVVMSPSVTMRIPAYLRYAVTPAADGPRIGQLQAYWELPAMIGKFAKAGLGAVPVGLRLSAALLRNQGPAGALGFSPGAMGGAGRTGKRLFTGLLDDLCAGDAVAVQRRLGTDTAIRTGDDGGLSTSGLVERTTGASWRKLITSGSSAVAGLDRDGRRAVLIADFGPGTRAVTRLRYFADAT</sequence>
<organism evidence="2 3">
    <name type="scientific">Mycolicibacterium conceptionense</name>
    <dbReference type="NCBI Taxonomy" id="451644"/>
    <lineage>
        <taxon>Bacteria</taxon>
        <taxon>Bacillati</taxon>
        <taxon>Actinomycetota</taxon>
        <taxon>Actinomycetes</taxon>
        <taxon>Mycobacteriales</taxon>
        <taxon>Mycobacteriaceae</taxon>
        <taxon>Mycolicibacterium</taxon>
    </lineage>
</organism>
<dbReference type="GO" id="GO:0016853">
    <property type="term" value="F:isomerase activity"/>
    <property type="evidence" value="ECO:0007669"/>
    <property type="project" value="UniProtKB-KW"/>
</dbReference>
<evidence type="ECO:0000259" key="1">
    <source>
        <dbReference type="Pfam" id="PF02136"/>
    </source>
</evidence>
<dbReference type="AlphaFoldDB" id="A0A0U1DLU5"/>
<keyword evidence="2" id="KW-0413">Isomerase</keyword>
<protein>
    <submittedName>
        <fullName evidence="2">Steroid delta-isomerase</fullName>
    </submittedName>
</protein>
<evidence type="ECO:0000313" key="2">
    <source>
        <dbReference type="EMBL" id="CQD18908.1"/>
    </source>
</evidence>
<name>A0A0U1DLU5_9MYCO</name>
<proteinExistence type="predicted"/>
<dbReference type="InterPro" id="IPR002075">
    <property type="entry name" value="NTF2_dom"/>
</dbReference>
<dbReference type="Gene3D" id="3.10.450.50">
    <property type="match status" value="1"/>
</dbReference>
<accession>A0A0U1DLU5</accession>
<dbReference type="InterPro" id="IPR032710">
    <property type="entry name" value="NTF2-like_dom_sf"/>
</dbReference>
<reference evidence="2 3" key="1">
    <citation type="submission" date="2015-03" db="EMBL/GenBank/DDBJ databases">
        <authorList>
            <person name="Murphy D."/>
        </authorList>
    </citation>
    <scope>NUCLEOTIDE SEQUENCE [LARGE SCALE GENOMIC DNA]</scope>
    <source>
        <strain evidence="2 3">D16</strain>
    </source>
</reference>
<evidence type="ECO:0000313" key="3">
    <source>
        <dbReference type="Proteomes" id="UP000182227"/>
    </source>
</evidence>
<dbReference type="SUPFAM" id="SSF54427">
    <property type="entry name" value="NTF2-like"/>
    <property type="match status" value="1"/>
</dbReference>
<gene>
    <name evidence="2" type="ORF">BN970_04226</name>
</gene>
<dbReference type="Proteomes" id="UP000182227">
    <property type="component" value="Unassembled WGS sequence"/>
</dbReference>
<dbReference type="Pfam" id="PF02136">
    <property type="entry name" value="NTF2"/>
    <property type="match status" value="1"/>
</dbReference>